<evidence type="ECO:0000256" key="10">
    <source>
        <dbReference type="SAM" id="Coils"/>
    </source>
</evidence>
<comment type="subcellular location">
    <subcellularLocation>
        <location evidence="2">Cell membrane</location>
        <topology evidence="2">Multi-pass membrane protein</topology>
    </subcellularLocation>
</comment>
<keyword evidence="14" id="KW-1185">Reference proteome</keyword>
<dbReference type="PANTHER" id="PTHR45453">
    <property type="entry name" value="PHOSPHATE REGULON SENSOR PROTEIN PHOR"/>
    <property type="match status" value="1"/>
</dbReference>
<keyword evidence="7" id="KW-0418">Kinase</keyword>
<dbReference type="Pfam" id="PF00512">
    <property type="entry name" value="HisKA"/>
    <property type="match status" value="1"/>
</dbReference>
<name>A0A917SB41_9BACL</name>
<dbReference type="GO" id="GO:0016036">
    <property type="term" value="P:cellular response to phosphate starvation"/>
    <property type="evidence" value="ECO:0007669"/>
    <property type="project" value="TreeGrafter"/>
</dbReference>
<evidence type="ECO:0000256" key="5">
    <source>
        <dbReference type="ARBA" id="ARBA00022679"/>
    </source>
</evidence>
<evidence type="ECO:0000256" key="6">
    <source>
        <dbReference type="ARBA" id="ARBA00022741"/>
    </source>
</evidence>
<feature type="coiled-coil region" evidence="10">
    <location>
        <begin position="219"/>
        <end position="253"/>
    </location>
</feature>
<evidence type="ECO:0000259" key="12">
    <source>
        <dbReference type="PROSITE" id="PS50109"/>
    </source>
</evidence>
<dbReference type="SMART" id="SM00387">
    <property type="entry name" value="HATPase_c"/>
    <property type="match status" value="1"/>
</dbReference>
<evidence type="ECO:0000256" key="3">
    <source>
        <dbReference type="ARBA" id="ARBA00012438"/>
    </source>
</evidence>
<sequence>MFKTLQRKLTFTYSLCFFLTLAVLFIILFFVFKNFIYQSVVWQVDDIAHDQASEYAETQRLEGGVFKHSLQLFAFLSNNGKDVVYRGALPDDLRHNLTDKLRDGQNTGLMNIQLSRHEKPLLIYAMEPVREEGRQIGYIVVAKEVNRTHEQIELWFRTLFALGLGAAGLSIIIAHFLARRAVLPVKRNYERQRAFVADASHEMRTPLSVFSASLEFFEAEEKDRLSESSKETLRDLKDEVSEMNTLIDHLLALARADRDTLASKKSDFPLDQLTQSIIPYYSQKAGGAQKKFSFTLPAKTVFLNANPIEIRQLLTIFLDNALKYTQRHDLIALKIWADEKKQQFCFSVEDSGVGIPEEDQKHIFERFYRVEKGRARQSGGSGLGLSIAHEIIKAYNGRIDLRSVPDKGTTFQVMLPILKTFG</sequence>
<feature type="transmembrane region" description="Helical" evidence="11">
    <location>
        <begin position="12"/>
        <end position="32"/>
    </location>
</feature>
<comment type="catalytic activity">
    <reaction evidence="1">
        <text>ATP + protein L-histidine = ADP + protein N-phospho-L-histidine.</text>
        <dbReference type="EC" id="2.7.13.3"/>
    </reaction>
</comment>
<evidence type="ECO:0000313" key="13">
    <source>
        <dbReference type="EMBL" id="GGL65347.1"/>
    </source>
</evidence>
<protein>
    <recommendedName>
        <fullName evidence="3">histidine kinase</fullName>
        <ecNumber evidence="3">2.7.13.3</ecNumber>
    </recommendedName>
</protein>
<evidence type="ECO:0000256" key="1">
    <source>
        <dbReference type="ARBA" id="ARBA00000085"/>
    </source>
</evidence>
<keyword evidence="11" id="KW-0472">Membrane</keyword>
<comment type="caution">
    <text evidence="13">The sequence shown here is derived from an EMBL/GenBank/DDBJ whole genome shotgun (WGS) entry which is preliminary data.</text>
</comment>
<dbReference type="CDD" id="cd00082">
    <property type="entry name" value="HisKA"/>
    <property type="match status" value="1"/>
</dbReference>
<keyword evidence="4" id="KW-0597">Phosphoprotein</keyword>
<dbReference type="SUPFAM" id="SSF47384">
    <property type="entry name" value="Homodimeric domain of signal transducing histidine kinase"/>
    <property type="match status" value="1"/>
</dbReference>
<dbReference type="PROSITE" id="PS50109">
    <property type="entry name" value="HIS_KIN"/>
    <property type="match status" value="1"/>
</dbReference>
<dbReference type="InterPro" id="IPR004358">
    <property type="entry name" value="Sig_transdc_His_kin-like_C"/>
</dbReference>
<dbReference type="Proteomes" id="UP000654670">
    <property type="component" value="Unassembled WGS sequence"/>
</dbReference>
<dbReference type="InterPro" id="IPR003661">
    <property type="entry name" value="HisK_dim/P_dom"/>
</dbReference>
<reference evidence="13" key="2">
    <citation type="submission" date="2020-09" db="EMBL/GenBank/DDBJ databases">
        <authorList>
            <person name="Sun Q."/>
            <person name="Ohkuma M."/>
        </authorList>
    </citation>
    <scope>NUCLEOTIDE SEQUENCE</scope>
    <source>
        <strain evidence="13">JCM 15325</strain>
    </source>
</reference>
<dbReference type="InterPro" id="IPR003594">
    <property type="entry name" value="HATPase_dom"/>
</dbReference>
<dbReference type="InterPro" id="IPR036890">
    <property type="entry name" value="HATPase_C_sf"/>
</dbReference>
<dbReference type="EC" id="2.7.13.3" evidence="3"/>
<evidence type="ECO:0000256" key="9">
    <source>
        <dbReference type="ARBA" id="ARBA00023012"/>
    </source>
</evidence>
<dbReference type="GO" id="GO:0000155">
    <property type="term" value="F:phosphorelay sensor kinase activity"/>
    <property type="evidence" value="ECO:0007669"/>
    <property type="project" value="InterPro"/>
</dbReference>
<dbReference type="SMART" id="SM00388">
    <property type="entry name" value="HisKA"/>
    <property type="match status" value="1"/>
</dbReference>
<reference evidence="13" key="1">
    <citation type="journal article" date="2014" name="Int. J. Syst. Evol. Microbiol.">
        <title>Complete genome sequence of Corynebacterium casei LMG S-19264T (=DSM 44701T), isolated from a smear-ripened cheese.</title>
        <authorList>
            <consortium name="US DOE Joint Genome Institute (JGI-PGF)"/>
            <person name="Walter F."/>
            <person name="Albersmeier A."/>
            <person name="Kalinowski J."/>
            <person name="Ruckert C."/>
        </authorList>
    </citation>
    <scope>NUCLEOTIDE SEQUENCE</scope>
    <source>
        <strain evidence="13">JCM 15325</strain>
    </source>
</reference>
<dbReference type="InterPro" id="IPR036097">
    <property type="entry name" value="HisK_dim/P_sf"/>
</dbReference>
<evidence type="ECO:0000313" key="14">
    <source>
        <dbReference type="Proteomes" id="UP000654670"/>
    </source>
</evidence>
<evidence type="ECO:0000256" key="7">
    <source>
        <dbReference type="ARBA" id="ARBA00022777"/>
    </source>
</evidence>
<keyword evidence="10" id="KW-0175">Coiled coil</keyword>
<accession>A0A917SB41</accession>
<dbReference type="FunFam" id="3.30.565.10:FF:000006">
    <property type="entry name" value="Sensor histidine kinase WalK"/>
    <property type="match status" value="1"/>
</dbReference>
<dbReference type="Pfam" id="PF02518">
    <property type="entry name" value="HATPase_c"/>
    <property type="match status" value="1"/>
</dbReference>
<evidence type="ECO:0000256" key="11">
    <source>
        <dbReference type="SAM" id="Phobius"/>
    </source>
</evidence>
<evidence type="ECO:0000256" key="2">
    <source>
        <dbReference type="ARBA" id="ARBA00004651"/>
    </source>
</evidence>
<feature type="domain" description="Histidine kinase" evidence="12">
    <location>
        <begin position="198"/>
        <end position="419"/>
    </location>
</feature>
<dbReference type="PRINTS" id="PR00344">
    <property type="entry name" value="BCTRLSENSOR"/>
</dbReference>
<dbReference type="EMBL" id="BMOK01000022">
    <property type="protein sequence ID" value="GGL65347.1"/>
    <property type="molecule type" value="Genomic_DNA"/>
</dbReference>
<dbReference type="Gene3D" id="3.30.565.10">
    <property type="entry name" value="Histidine kinase-like ATPase, C-terminal domain"/>
    <property type="match status" value="1"/>
</dbReference>
<dbReference type="GO" id="GO:0005524">
    <property type="term" value="F:ATP binding"/>
    <property type="evidence" value="ECO:0007669"/>
    <property type="project" value="UniProtKB-KW"/>
</dbReference>
<keyword evidence="11" id="KW-0812">Transmembrane</keyword>
<feature type="transmembrane region" description="Helical" evidence="11">
    <location>
        <begin position="154"/>
        <end position="178"/>
    </location>
</feature>
<dbReference type="AlphaFoldDB" id="A0A917SB41"/>
<dbReference type="CDD" id="cd00075">
    <property type="entry name" value="HATPase"/>
    <property type="match status" value="1"/>
</dbReference>
<keyword evidence="6" id="KW-0547">Nucleotide-binding</keyword>
<dbReference type="RefSeq" id="WP_188805150.1">
    <property type="nucleotide sequence ID" value="NZ_BMOK01000022.1"/>
</dbReference>
<keyword evidence="8" id="KW-0067">ATP-binding</keyword>
<dbReference type="GO" id="GO:0004721">
    <property type="term" value="F:phosphoprotein phosphatase activity"/>
    <property type="evidence" value="ECO:0007669"/>
    <property type="project" value="TreeGrafter"/>
</dbReference>
<keyword evidence="11" id="KW-1133">Transmembrane helix</keyword>
<evidence type="ECO:0000256" key="4">
    <source>
        <dbReference type="ARBA" id="ARBA00022553"/>
    </source>
</evidence>
<dbReference type="SUPFAM" id="SSF55874">
    <property type="entry name" value="ATPase domain of HSP90 chaperone/DNA topoisomerase II/histidine kinase"/>
    <property type="match status" value="1"/>
</dbReference>
<keyword evidence="5" id="KW-0808">Transferase</keyword>
<dbReference type="Gene3D" id="1.10.287.130">
    <property type="match status" value="1"/>
</dbReference>
<evidence type="ECO:0000256" key="8">
    <source>
        <dbReference type="ARBA" id="ARBA00022840"/>
    </source>
</evidence>
<dbReference type="GO" id="GO:0005886">
    <property type="term" value="C:plasma membrane"/>
    <property type="evidence" value="ECO:0007669"/>
    <property type="project" value="UniProtKB-SubCell"/>
</dbReference>
<dbReference type="InterPro" id="IPR050351">
    <property type="entry name" value="BphY/WalK/GraS-like"/>
</dbReference>
<keyword evidence="9" id="KW-0902">Two-component regulatory system</keyword>
<gene>
    <name evidence="13" type="ORF">GCM10007968_31710</name>
</gene>
<organism evidence="13 14">
    <name type="scientific">Sporolactobacillus putidus</name>
    <dbReference type="NCBI Taxonomy" id="492735"/>
    <lineage>
        <taxon>Bacteria</taxon>
        <taxon>Bacillati</taxon>
        <taxon>Bacillota</taxon>
        <taxon>Bacilli</taxon>
        <taxon>Bacillales</taxon>
        <taxon>Sporolactobacillaceae</taxon>
        <taxon>Sporolactobacillus</taxon>
    </lineage>
</organism>
<proteinExistence type="predicted"/>
<dbReference type="PANTHER" id="PTHR45453:SF1">
    <property type="entry name" value="PHOSPHATE REGULON SENSOR PROTEIN PHOR"/>
    <property type="match status" value="1"/>
</dbReference>
<dbReference type="InterPro" id="IPR005467">
    <property type="entry name" value="His_kinase_dom"/>
</dbReference>